<feature type="binding site" evidence="5">
    <location>
        <position position="35"/>
    </location>
    <ligand>
        <name>S-methyl-5'-thioadenosine</name>
        <dbReference type="ChEBI" id="CHEBI:17509"/>
    </ligand>
</feature>
<dbReference type="InterPro" id="IPR035246">
    <property type="entry name" value="Spermidine_synt_N"/>
</dbReference>
<dbReference type="GO" id="GO:0005829">
    <property type="term" value="C:cytosol"/>
    <property type="evidence" value="ECO:0007669"/>
    <property type="project" value="TreeGrafter"/>
</dbReference>
<protein>
    <recommendedName>
        <fullName evidence="5">Polyamine aminopropyltransferase</fullName>
    </recommendedName>
    <alternativeName>
        <fullName evidence="5">Putrescine aminopropyltransferase</fullName>
        <shortName evidence="5">PAPT</shortName>
    </alternativeName>
    <alternativeName>
        <fullName evidence="5">Spermidine synthase</fullName>
        <shortName evidence="5">SPDS</shortName>
        <shortName evidence="5">SPDSY</shortName>
        <ecNumber evidence="5">2.5.1.16</ecNumber>
    </alternativeName>
</protein>
<dbReference type="PANTHER" id="PTHR11558">
    <property type="entry name" value="SPERMIDINE/SPERMINE SYNTHASE"/>
    <property type="match status" value="1"/>
</dbReference>
<feature type="domain" description="PABS" evidence="9">
    <location>
        <begin position="5"/>
        <end position="241"/>
    </location>
</feature>
<comment type="caution">
    <text evidence="10">The sequence shown here is derived from an EMBL/GenBank/DDBJ whole genome shotgun (WGS) entry which is preliminary data.</text>
</comment>
<dbReference type="Gene3D" id="3.40.50.150">
    <property type="entry name" value="Vaccinia Virus protein VP39"/>
    <property type="match status" value="1"/>
</dbReference>
<dbReference type="Proteomes" id="UP001138768">
    <property type="component" value="Unassembled WGS sequence"/>
</dbReference>
<dbReference type="SUPFAM" id="SSF53335">
    <property type="entry name" value="S-adenosyl-L-methionine-dependent methyltransferases"/>
    <property type="match status" value="1"/>
</dbReference>
<evidence type="ECO:0000256" key="8">
    <source>
        <dbReference type="RuleBase" id="RU003837"/>
    </source>
</evidence>
<dbReference type="Pfam" id="PF17284">
    <property type="entry name" value="Spermine_synt_N"/>
    <property type="match status" value="1"/>
</dbReference>
<dbReference type="CDD" id="cd02440">
    <property type="entry name" value="AdoMet_MTases"/>
    <property type="match status" value="1"/>
</dbReference>
<feature type="binding site" evidence="5">
    <location>
        <position position="110"/>
    </location>
    <ligand>
        <name>S-methyl-5'-thioadenosine</name>
        <dbReference type="ChEBI" id="CHEBI:17509"/>
    </ligand>
</feature>
<comment type="catalytic activity">
    <reaction evidence="5 8">
        <text>S-adenosyl 3-(methylsulfanyl)propylamine + putrescine = S-methyl-5'-thioadenosine + spermidine + H(+)</text>
        <dbReference type="Rhea" id="RHEA:12721"/>
        <dbReference type="ChEBI" id="CHEBI:15378"/>
        <dbReference type="ChEBI" id="CHEBI:17509"/>
        <dbReference type="ChEBI" id="CHEBI:57443"/>
        <dbReference type="ChEBI" id="CHEBI:57834"/>
        <dbReference type="ChEBI" id="CHEBI:326268"/>
        <dbReference type="EC" id="2.5.1.16"/>
    </reaction>
</comment>
<dbReference type="NCBIfam" id="NF002010">
    <property type="entry name" value="PRK00811.1"/>
    <property type="match status" value="1"/>
</dbReference>
<keyword evidence="2 5" id="KW-0808">Transferase</keyword>
<organism evidence="10 11">
    <name type="scientific">Lamprobacter modestohalophilus</name>
    <dbReference type="NCBI Taxonomy" id="1064514"/>
    <lineage>
        <taxon>Bacteria</taxon>
        <taxon>Pseudomonadati</taxon>
        <taxon>Pseudomonadota</taxon>
        <taxon>Gammaproteobacteria</taxon>
        <taxon>Chromatiales</taxon>
        <taxon>Chromatiaceae</taxon>
        <taxon>Lamprobacter</taxon>
    </lineage>
</organism>
<comment type="function">
    <text evidence="5">Catalyzes the irreversible transfer of a propylamine group from the amino donor S-adenosylmethioninamine (decarboxy-AdoMet) to putrescine (1,4-diaminobutane) to yield spermidine.</text>
</comment>
<keyword evidence="4 5" id="KW-0620">Polyamine biosynthesis</keyword>
<feature type="active site" description="Proton acceptor" evidence="5 6">
    <location>
        <position position="160"/>
    </location>
</feature>
<dbReference type="InterPro" id="IPR037163">
    <property type="entry name" value="Spermidine_synt_N_sf"/>
</dbReference>
<keyword evidence="3 5" id="KW-0745">Spermidine biosynthesis</keyword>
<dbReference type="AlphaFoldDB" id="A0A9X0WDA2"/>
<dbReference type="GO" id="GO:0008295">
    <property type="term" value="P:spermidine biosynthetic process"/>
    <property type="evidence" value="ECO:0007669"/>
    <property type="project" value="UniProtKB-UniRule"/>
</dbReference>
<evidence type="ECO:0000256" key="3">
    <source>
        <dbReference type="ARBA" id="ARBA00023066"/>
    </source>
</evidence>
<dbReference type="EC" id="2.5.1.16" evidence="5"/>
<dbReference type="PROSITE" id="PS01330">
    <property type="entry name" value="PABS_1"/>
    <property type="match status" value="1"/>
</dbReference>
<feature type="binding site" evidence="5">
    <location>
        <position position="66"/>
    </location>
    <ligand>
        <name>spermidine</name>
        <dbReference type="ChEBI" id="CHEBI:57834"/>
    </ligand>
</feature>
<dbReference type="RefSeq" id="WP_200250192.1">
    <property type="nucleotide sequence ID" value="NZ_NRRY01000069.1"/>
</dbReference>
<reference evidence="10 11" key="1">
    <citation type="journal article" date="2020" name="Microorganisms">
        <title>Osmotic Adaptation and Compatible Solute Biosynthesis of Phototrophic Bacteria as Revealed from Genome Analyses.</title>
        <authorList>
            <person name="Imhoff J.F."/>
            <person name="Rahn T."/>
            <person name="Kunzel S."/>
            <person name="Keller A."/>
            <person name="Neulinger S.C."/>
        </authorList>
    </citation>
    <scope>NUCLEOTIDE SEQUENCE [LARGE SCALE GENOMIC DNA]</scope>
    <source>
        <strain evidence="10 11">DSM 25653</strain>
    </source>
</reference>
<evidence type="ECO:0000313" key="10">
    <source>
        <dbReference type="EMBL" id="MBK1621354.1"/>
    </source>
</evidence>
<dbReference type="PANTHER" id="PTHR11558:SF11">
    <property type="entry name" value="SPERMIDINE SYNTHASE"/>
    <property type="match status" value="1"/>
</dbReference>
<evidence type="ECO:0000256" key="6">
    <source>
        <dbReference type="PROSITE-ProRule" id="PRU00354"/>
    </source>
</evidence>
<accession>A0A9X0WDA2</accession>
<comment type="similarity">
    <text evidence="1 5 7">Belongs to the spermidine/spermine synthase family.</text>
</comment>
<dbReference type="InterPro" id="IPR030373">
    <property type="entry name" value="PABS_CS"/>
</dbReference>
<evidence type="ECO:0000256" key="2">
    <source>
        <dbReference type="ARBA" id="ARBA00022679"/>
    </source>
</evidence>
<feature type="binding site" evidence="5">
    <location>
        <begin position="141"/>
        <end position="142"/>
    </location>
    <ligand>
        <name>S-methyl-5'-thioadenosine</name>
        <dbReference type="ChEBI" id="CHEBI:17509"/>
    </ligand>
</feature>
<dbReference type="InterPro" id="IPR030374">
    <property type="entry name" value="PABS"/>
</dbReference>
<keyword evidence="11" id="KW-1185">Reference proteome</keyword>
<evidence type="ECO:0000313" key="11">
    <source>
        <dbReference type="Proteomes" id="UP001138768"/>
    </source>
</evidence>
<feature type="binding site" evidence="5">
    <location>
        <position position="90"/>
    </location>
    <ligand>
        <name>spermidine</name>
        <dbReference type="ChEBI" id="CHEBI:57834"/>
    </ligand>
</feature>
<dbReference type="Pfam" id="PF01564">
    <property type="entry name" value="Spermine_synth"/>
    <property type="match status" value="1"/>
</dbReference>
<evidence type="ECO:0000256" key="5">
    <source>
        <dbReference type="HAMAP-Rule" id="MF_00198"/>
    </source>
</evidence>
<gene>
    <name evidence="5" type="primary">speE</name>
    <name evidence="10" type="ORF">CKO42_23655</name>
</gene>
<dbReference type="HAMAP" id="MF_00198">
    <property type="entry name" value="Spermidine_synth"/>
    <property type="match status" value="1"/>
</dbReference>
<comment type="pathway">
    <text evidence="5">Amine and polyamine biosynthesis; spermidine biosynthesis; spermidine from putrescine: step 1/1.</text>
</comment>
<dbReference type="InterPro" id="IPR001045">
    <property type="entry name" value="Spermi_synthase"/>
</dbReference>
<dbReference type="Gene3D" id="2.30.140.10">
    <property type="entry name" value="Spermidine synthase, tetramerisation domain"/>
    <property type="match status" value="1"/>
</dbReference>
<evidence type="ECO:0000259" key="9">
    <source>
        <dbReference type="PROSITE" id="PS51006"/>
    </source>
</evidence>
<evidence type="ECO:0000256" key="4">
    <source>
        <dbReference type="ARBA" id="ARBA00023115"/>
    </source>
</evidence>
<comment type="subunit">
    <text evidence="5">Homodimer or homotetramer.</text>
</comment>
<feature type="binding site" evidence="5">
    <location>
        <position position="167"/>
    </location>
    <ligand>
        <name>S-methyl-5'-thioadenosine</name>
        <dbReference type="ChEBI" id="CHEBI:17509"/>
    </ligand>
</feature>
<dbReference type="EMBL" id="NRRY01000069">
    <property type="protein sequence ID" value="MBK1621354.1"/>
    <property type="molecule type" value="Genomic_DNA"/>
</dbReference>
<sequence>MLDENNWFTEVAEAAGSAFSLRIKQRLHREESPFQTIEVYETETFGNLMVIDGFTMLSTRENFLYHEMLSHPVLLTHPAPRRVAIIGGGDCGTLREVLRHPEIASAVQIDIDERVTRVAEQFFPELTESNADPRATLLFDDGIRWMREAPDQSLDIIIIDSTDPVGPAEGLFTTAFYRDCHRALAPGGLLVQQSESPLYHMDIIRGIYADTEAAGFQDRATLFFPQAIYPSGWWSATLVSRDQAIPDFRAVAATNLPFPTRYYTAEIHRAALAQPAFFKQALASTQGE</sequence>
<name>A0A9X0WDA2_9GAMM</name>
<evidence type="ECO:0000256" key="7">
    <source>
        <dbReference type="RuleBase" id="RU003836"/>
    </source>
</evidence>
<dbReference type="PROSITE" id="PS51006">
    <property type="entry name" value="PABS_2"/>
    <property type="match status" value="1"/>
</dbReference>
<evidence type="ECO:0000256" key="1">
    <source>
        <dbReference type="ARBA" id="ARBA00007867"/>
    </source>
</evidence>
<dbReference type="GO" id="GO:0004766">
    <property type="term" value="F:spermidine synthase activity"/>
    <property type="evidence" value="ECO:0007669"/>
    <property type="project" value="UniProtKB-UniRule"/>
</dbReference>
<feature type="binding site" evidence="5">
    <location>
        <begin position="160"/>
        <end position="163"/>
    </location>
    <ligand>
        <name>spermidine</name>
        <dbReference type="ChEBI" id="CHEBI:57834"/>
    </ligand>
</feature>
<dbReference type="InterPro" id="IPR029063">
    <property type="entry name" value="SAM-dependent_MTases_sf"/>
</dbReference>
<proteinExistence type="inferred from homology"/>
<dbReference type="NCBIfam" id="TIGR00417">
    <property type="entry name" value="speE"/>
    <property type="match status" value="1"/>
</dbReference>